<keyword evidence="5 6" id="KW-0472">Membrane</keyword>
<reference evidence="7" key="1">
    <citation type="submission" date="2019-02" db="EMBL/GenBank/DDBJ databases">
        <title>Genome of the parasitoid wasp Diachasma alloeum, an emerging model for ecological speciation and transitions to asexual reproduction.</title>
        <authorList>
            <person name="Robertson H.M."/>
            <person name="Walden K.K."/>
            <person name="Tvedte E.S."/>
            <person name="Hood G.R."/>
            <person name="Feder J.L."/>
            <person name="Forbes A.A."/>
            <person name="Logsdon J.M."/>
            <person name="Mcelroy K.E."/>
        </authorList>
    </citation>
    <scope>NUCLEOTIDE SEQUENCE [LARGE SCALE GENOMIC DNA]</scope>
    <source>
        <strain evidence="7">Michigan</strain>
    </source>
</reference>
<gene>
    <name evidence="7" type="primary">Gr9CTE</name>
    <name evidence="7" type="ORF">DALL_DALL000181</name>
</gene>
<name>A0A4E0S4G4_9HYME</name>
<keyword evidence="2 6" id="KW-1003">Cell membrane</keyword>
<evidence type="ECO:0000256" key="1">
    <source>
        <dbReference type="ARBA" id="ARBA00004651"/>
    </source>
</evidence>
<comment type="function">
    <text evidence="6">Gustatory receptor which mediates acceptance or avoidance behavior, depending on its substrates.</text>
</comment>
<feature type="transmembrane region" description="Helical" evidence="6">
    <location>
        <begin position="38"/>
        <end position="60"/>
    </location>
</feature>
<keyword evidence="4 6" id="KW-1133">Transmembrane helix</keyword>
<evidence type="ECO:0000256" key="6">
    <source>
        <dbReference type="RuleBase" id="RU363108"/>
    </source>
</evidence>
<dbReference type="EMBL" id="ML158607">
    <property type="protein sequence ID" value="THK33003.1"/>
    <property type="molecule type" value="Genomic_DNA"/>
</dbReference>
<comment type="subcellular location">
    <subcellularLocation>
        <location evidence="1 6">Cell membrane</location>
        <topology evidence="1 6">Multi-pass membrane protein</topology>
    </subcellularLocation>
</comment>
<keyword evidence="8" id="KW-1185">Reference proteome</keyword>
<keyword evidence="3 6" id="KW-0812">Transmembrane</keyword>
<dbReference type="GO" id="GO:0005886">
    <property type="term" value="C:plasma membrane"/>
    <property type="evidence" value="ECO:0007669"/>
    <property type="project" value="UniProtKB-SubCell"/>
</dbReference>
<comment type="caution">
    <text evidence="6">Lacks conserved residue(s) required for the propagation of feature annotation.</text>
</comment>
<feature type="transmembrane region" description="Helical" evidence="6">
    <location>
        <begin position="133"/>
        <end position="156"/>
    </location>
</feature>
<feature type="transmembrane region" description="Helical" evidence="6">
    <location>
        <begin position="80"/>
        <end position="98"/>
    </location>
</feature>
<dbReference type="GO" id="GO:0007165">
    <property type="term" value="P:signal transduction"/>
    <property type="evidence" value="ECO:0007669"/>
    <property type="project" value="UniProtKB-KW"/>
</dbReference>
<keyword evidence="6" id="KW-0807">Transducer</keyword>
<proteinExistence type="inferred from homology"/>
<feature type="transmembrane region" description="Helical" evidence="6">
    <location>
        <begin position="176"/>
        <end position="193"/>
    </location>
</feature>
<comment type="similarity">
    <text evidence="6">Belongs to the insect chemoreceptor superfamily. Gustatory receptor (GR) family.</text>
</comment>
<dbReference type="Proteomes" id="UP000297026">
    <property type="component" value="Unassembled WGS sequence"/>
</dbReference>
<organism evidence="7 8">
    <name type="scientific">Diachasma alloeum</name>
    <dbReference type="NCBI Taxonomy" id="454923"/>
    <lineage>
        <taxon>Eukaryota</taxon>
        <taxon>Metazoa</taxon>
        <taxon>Ecdysozoa</taxon>
        <taxon>Arthropoda</taxon>
        <taxon>Hexapoda</taxon>
        <taxon>Insecta</taxon>
        <taxon>Pterygota</taxon>
        <taxon>Neoptera</taxon>
        <taxon>Endopterygota</taxon>
        <taxon>Hymenoptera</taxon>
        <taxon>Apocrita</taxon>
        <taxon>Ichneumonoidea</taxon>
        <taxon>Braconidae</taxon>
        <taxon>Opiinae</taxon>
        <taxon>Diachasma</taxon>
    </lineage>
</organism>
<evidence type="ECO:0000256" key="2">
    <source>
        <dbReference type="ARBA" id="ARBA00022475"/>
    </source>
</evidence>
<evidence type="ECO:0000256" key="5">
    <source>
        <dbReference type="ARBA" id="ARBA00023136"/>
    </source>
</evidence>
<dbReference type="InterPro" id="IPR013604">
    <property type="entry name" value="7TM_chemorcpt"/>
</dbReference>
<feature type="transmembrane region" description="Helical" evidence="6">
    <location>
        <begin position="237"/>
        <end position="266"/>
    </location>
</feature>
<feature type="non-terminal residue" evidence="7">
    <location>
        <position position="307"/>
    </location>
</feature>
<evidence type="ECO:0000313" key="8">
    <source>
        <dbReference type="Proteomes" id="UP000297026"/>
    </source>
</evidence>
<keyword evidence="6 7" id="KW-0675">Receptor</keyword>
<feature type="transmembrane region" description="Helical" evidence="6">
    <location>
        <begin position="286"/>
        <end position="306"/>
    </location>
</feature>
<dbReference type="Pfam" id="PF08395">
    <property type="entry name" value="7tm_7"/>
    <property type="match status" value="1"/>
</dbReference>
<dbReference type="GO" id="GO:0050909">
    <property type="term" value="P:sensory perception of taste"/>
    <property type="evidence" value="ECO:0007669"/>
    <property type="project" value="InterPro"/>
</dbReference>
<evidence type="ECO:0000256" key="3">
    <source>
        <dbReference type="ARBA" id="ARBA00022692"/>
    </source>
</evidence>
<protein>
    <recommendedName>
        <fullName evidence="6">Gustatory receptor</fullName>
    </recommendedName>
</protein>
<accession>A0A4E0S4G4</accession>
<sequence length="307" mass="36048">MHSIDKNSWHFVMLFRFGNILGLNPLRLTNDSAIEPSLFGLLYPLLQTILFGFICVEVFLDRYLITTPGETEVFFILDQQIVVLTFLELSSCWISFGFSQKRLLRIADQFKKTSFIEQRLDIVCDYSKFVRRFAISMSCFNFFFLLSVTYTMWIAFRMTPEQDLKWWCIYNVIRVIHYNMICLFVATITLVTLKFSRLNTQLENLLICDESNGHQFFGILWLFSELHRETCGLLDKIVSYFTIPLLITITSHIIHITANIYCYYLYVEDVCPKNWDVFYVTSILHWITFPIAAIVIISDCCGCVIIE</sequence>
<dbReference type="AlphaFoldDB" id="A0A4E0S4G4"/>
<evidence type="ECO:0000313" key="7">
    <source>
        <dbReference type="EMBL" id="THK33003.1"/>
    </source>
</evidence>
<evidence type="ECO:0000256" key="4">
    <source>
        <dbReference type="ARBA" id="ARBA00022989"/>
    </source>
</evidence>